<accession>A0A2W4RII2</accession>
<evidence type="ECO:0000313" key="2">
    <source>
        <dbReference type="Proteomes" id="UP000249396"/>
    </source>
</evidence>
<proteinExistence type="predicted"/>
<dbReference type="EMBL" id="QJPH01000265">
    <property type="protein sequence ID" value="PZN81569.1"/>
    <property type="molecule type" value="Genomic_DNA"/>
</dbReference>
<gene>
    <name evidence="1" type="ORF">DM484_08245</name>
</gene>
<dbReference type="AlphaFoldDB" id="A0A2W4RII2"/>
<organism evidence="1 2">
    <name type="scientific">Candidatus Methylumidiphilus alinenensis</name>
    <dbReference type="NCBI Taxonomy" id="2202197"/>
    <lineage>
        <taxon>Bacteria</taxon>
        <taxon>Pseudomonadati</taxon>
        <taxon>Pseudomonadota</taxon>
        <taxon>Gammaproteobacteria</taxon>
        <taxon>Methylococcales</taxon>
        <taxon>Candidatus Methylumidiphilus</taxon>
    </lineage>
</organism>
<name>A0A2W4RII2_9GAMM</name>
<comment type="caution">
    <text evidence="1">The sequence shown here is derived from an EMBL/GenBank/DDBJ whole genome shotgun (WGS) entry which is preliminary data.</text>
</comment>
<dbReference type="Proteomes" id="UP000249396">
    <property type="component" value="Unassembled WGS sequence"/>
</dbReference>
<reference evidence="1 2" key="1">
    <citation type="journal article" date="2018" name="Aquat. Microb. Ecol.">
        <title>Gammaproteobacterial methanotrophs dominate.</title>
        <authorList>
            <person name="Rissanen A.J."/>
            <person name="Saarenheimo J."/>
            <person name="Tiirola M."/>
            <person name="Peura S."/>
            <person name="Aalto S.L."/>
            <person name="Karvinen A."/>
            <person name="Nykanen H."/>
        </authorList>
    </citation>
    <scope>NUCLEOTIDE SEQUENCE [LARGE SCALE GENOMIC DNA]</scope>
    <source>
        <strain evidence="1">AMbin10</strain>
    </source>
</reference>
<sequence length="70" mass="7765">MRIYAPIITAGFGGHTHVDDFRILQDEKAPEDSLGVFRIGPSVSPIFKNNDEGQFANVSMHYCFLDAHGI</sequence>
<evidence type="ECO:0000313" key="1">
    <source>
        <dbReference type="EMBL" id="PZN81569.1"/>
    </source>
</evidence>
<protein>
    <submittedName>
        <fullName evidence="1">Uncharacterized protein</fullName>
    </submittedName>
</protein>